<dbReference type="STRING" id="177439.DP1222"/>
<evidence type="ECO:0000313" key="2">
    <source>
        <dbReference type="EMBL" id="CAG35951.1"/>
    </source>
</evidence>
<dbReference type="eggNOG" id="ENOG5033XQ6">
    <property type="taxonomic scope" value="Bacteria"/>
</dbReference>
<dbReference type="EMBL" id="CR522870">
    <property type="protein sequence ID" value="CAG35951.1"/>
    <property type="molecule type" value="Genomic_DNA"/>
</dbReference>
<name>Q6ANX3_DESPS</name>
<proteinExistence type="predicted"/>
<dbReference type="Proteomes" id="UP000000602">
    <property type="component" value="Chromosome"/>
</dbReference>
<sequence>MSLYKPTSQRRPQMKIRKKIATATAFIFLFGAALPAMNAQAANSKPVLNLFPTDVTEQLSHTGEVAGNMESSLKATIGKLETQQRLYQETGCEGSSDPGCLEISKQMGDSYMEMLSIMKENLPEIKQSISATNKGIEKNLRKEIGKKTTPAGIQRLLSNTTKPKVYKGRYSLSTRFAQYHSMISRGGNTNLASLASEIYLDSGAVLNMIDIMEAEIVQQETMHRIGQMYGTLTPEMLSTVSAVKAVVFGEIEEEGSLPVIGSSEQGGFQSPLEME</sequence>
<feature type="signal peptide" evidence="1">
    <location>
        <begin position="1"/>
        <end position="41"/>
    </location>
</feature>
<evidence type="ECO:0000256" key="1">
    <source>
        <dbReference type="SAM" id="SignalP"/>
    </source>
</evidence>
<gene>
    <name evidence="2" type="ordered locus">DP1222</name>
</gene>
<protein>
    <submittedName>
        <fullName evidence="2">Uncharacterized protein</fullName>
    </submittedName>
</protein>
<keyword evidence="3" id="KW-1185">Reference proteome</keyword>
<keyword evidence="1" id="KW-0732">Signal</keyword>
<accession>Q6ANX3</accession>
<evidence type="ECO:0000313" key="3">
    <source>
        <dbReference type="Proteomes" id="UP000000602"/>
    </source>
</evidence>
<dbReference type="HOGENOM" id="CLU_1010944_0_0_7"/>
<organism evidence="2 3">
    <name type="scientific">Desulfotalea psychrophila (strain LSv54 / DSM 12343)</name>
    <dbReference type="NCBI Taxonomy" id="177439"/>
    <lineage>
        <taxon>Bacteria</taxon>
        <taxon>Pseudomonadati</taxon>
        <taxon>Thermodesulfobacteriota</taxon>
        <taxon>Desulfobulbia</taxon>
        <taxon>Desulfobulbales</taxon>
        <taxon>Desulfocapsaceae</taxon>
        <taxon>Desulfotalea</taxon>
    </lineage>
</organism>
<reference evidence="3" key="1">
    <citation type="journal article" date="2004" name="Environ. Microbiol.">
        <title>The genome of Desulfotalea psychrophila, a sulfate-reducing bacterium from permanently cold Arctic sediments.</title>
        <authorList>
            <person name="Rabus R."/>
            <person name="Ruepp A."/>
            <person name="Frickey T."/>
            <person name="Rattei T."/>
            <person name="Fartmann B."/>
            <person name="Stark M."/>
            <person name="Bauer M."/>
            <person name="Zibat A."/>
            <person name="Lombardot T."/>
            <person name="Becker I."/>
            <person name="Amann J."/>
            <person name="Gellner K."/>
            <person name="Teeling H."/>
            <person name="Leuschner W.D."/>
            <person name="Gloeckner F.-O."/>
            <person name="Lupas A.N."/>
            <person name="Amann R."/>
            <person name="Klenk H.-P."/>
        </authorList>
    </citation>
    <scope>NUCLEOTIDE SEQUENCE [LARGE SCALE GENOMIC DNA]</scope>
    <source>
        <strain evidence="3">DSM 12343 / LSv54</strain>
    </source>
</reference>
<feature type="chain" id="PRO_5004270683" evidence="1">
    <location>
        <begin position="42"/>
        <end position="275"/>
    </location>
</feature>
<dbReference type="AlphaFoldDB" id="Q6ANX3"/>
<dbReference type="KEGG" id="dps:DP1222"/>